<dbReference type="KEGG" id="rei:IE4771_PC00129"/>
<protein>
    <submittedName>
        <fullName evidence="2">Uncharacterized protein</fullName>
    </submittedName>
</protein>
<accession>A0A060I973</accession>
<reference evidence="2 3" key="1">
    <citation type="submission" date="2013-12" db="EMBL/GenBank/DDBJ databases">
        <title>Complete genome sequence of Rhizobium etli bv. mimosae IE4771.</title>
        <authorList>
            <person name="Bustos P."/>
            <person name="Santamaria R.I."/>
            <person name="Lozano L."/>
            <person name="Ormeno-Orrillo E."/>
            <person name="Rogel M.A."/>
            <person name="Romero D."/>
            <person name="Cevallos M.A."/>
            <person name="Martinez-Romero E."/>
            <person name="Gonzalez V."/>
        </authorList>
    </citation>
    <scope>NUCLEOTIDE SEQUENCE [LARGE SCALE GENOMIC DNA]</scope>
    <source>
        <strain evidence="2 3">IE4771</strain>
        <plasmid evidence="3">Plasmid pRetIE4771c</plasmid>
    </source>
</reference>
<name>A0A060I973_RHIET</name>
<keyword evidence="2" id="KW-0614">Plasmid</keyword>
<geneLocation type="plasmid" evidence="2 3">
    <name>pRetIE4771c</name>
</geneLocation>
<sequence>MMAGVQPQKTQRDGFLPIRTNGFDRGFISVVILILVHLLWMRFLEGVLPLWVATVLCLALAVFIIRKG</sequence>
<feature type="transmembrane region" description="Helical" evidence="1">
    <location>
        <begin position="46"/>
        <end position="65"/>
    </location>
</feature>
<dbReference type="HOGENOM" id="CLU_189047_0_0_5"/>
<keyword evidence="1" id="KW-0472">Membrane</keyword>
<dbReference type="Pfam" id="PF09928">
    <property type="entry name" value="DUF2160"/>
    <property type="match status" value="1"/>
</dbReference>
<dbReference type="EMBL" id="CP006989">
    <property type="protein sequence ID" value="AIC30254.1"/>
    <property type="molecule type" value="Genomic_DNA"/>
</dbReference>
<keyword evidence="1" id="KW-0812">Transmembrane</keyword>
<dbReference type="Proteomes" id="UP000027180">
    <property type="component" value="Plasmid pRetIE4771c"/>
</dbReference>
<organism evidence="2 3">
    <name type="scientific">Rhizobium etli bv. mimosae str. IE4771</name>
    <dbReference type="NCBI Taxonomy" id="1432050"/>
    <lineage>
        <taxon>Bacteria</taxon>
        <taxon>Pseudomonadati</taxon>
        <taxon>Pseudomonadota</taxon>
        <taxon>Alphaproteobacteria</taxon>
        <taxon>Hyphomicrobiales</taxon>
        <taxon>Rhizobiaceae</taxon>
        <taxon>Rhizobium/Agrobacterium group</taxon>
        <taxon>Rhizobium</taxon>
    </lineage>
</organism>
<proteinExistence type="predicted"/>
<gene>
    <name evidence="2" type="ORF">IE4771_PC00129</name>
</gene>
<dbReference type="InterPro" id="IPR018678">
    <property type="entry name" value="DUF2160_TM"/>
</dbReference>
<evidence type="ECO:0000256" key="1">
    <source>
        <dbReference type="SAM" id="Phobius"/>
    </source>
</evidence>
<keyword evidence="1" id="KW-1133">Transmembrane helix</keyword>
<feature type="transmembrane region" description="Helical" evidence="1">
    <location>
        <begin position="21"/>
        <end position="40"/>
    </location>
</feature>
<dbReference type="AlphaFoldDB" id="A0A060I973"/>
<evidence type="ECO:0000313" key="3">
    <source>
        <dbReference type="Proteomes" id="UP000027180"/>
    </source>
</evidence>
<evidence type="ECO:0000313" key="2">
    <source>
        <dbReference type="EMBL" id="AIC30254.1"/>
    </source>
</evidence>